<keyword evidence="5" id="KW-0862">Zinc</keyword>
<keyword evidence="7" id="KW-0732">Signal</keyword>
<dbReference type="Gene3D" id="3.30.2010.10">
    <property type="entry name" value="Metalloproteases ('zincins'), catalytic domain"/>
    <property type="match status" value="1"/>
</dbReference>
<evidence type="ECO:0000256" key="6">
    <source>
        <dbReference type="ARBA" id="ARBA00023049"/>
    </source>
</evidence>
<dbReference type="GO" id="GO:0004222">
    <property type="term" value="F:metalloendopeptidase activity"/>
    <property type="evidence" value="ECO:0007669"/>
    <property type="project" value="InterPro"/>
</dbReference>
<comment type="caution">
    <text evidence="9">The sequence shown here is derived from an EMBL/GenBank/DDBJ whole genome shotgun (WGS) entry which is preliminary data.</text>
</comment>
<evidence type="ECO:0000313" key="10">
    <source>
        <dbReference type="Proteomes" id="UP000232587"/>
    </source>
</evidence>
<comment type="cofactor">
    <cofactor evidence="1">
        <name>Zn(2+)</name>
        <dbReference type="ChEBI" id="CHEBI:29105"/>
    </cofactor>
</comment>
<dbReference type="GO" id="GO:0051603">
    <property type="term" value="P:proteolysis involved in protein catabolic process"/>
    <property type="evidence" value="ECO:0007669"/>
    <property type="project" value="TreeGrafter"/>
</dbReference>
<dbReference type="RefSeq" id="WP_100866493.1">
    <property type="nucleotide sequence ID" value="NZ_PHUF01000002.1"/>
</dbReference>
<dbReference type="InterPro" id="IPR051156">
    <property type="entry name" value="Mito/Outer_Membr_Metalloprot"/>
</dbReference>
<evidence type="ECO:0000256" key="5">
    <source>
        <dbReference type="ARBA" id="ARBA00022833"/>
    </source>
</evidence>
<organism evidence="9 10">
    <name type="scientific">Novosphingobium kunmingense</name>
    <dbReference type="NCBI Taxonomy" id="1211806"/>
    <lineage>
        <taxon>Bacteria</taxon>
        <taxon>Pseudomonadati</taxon>
        <taxon>Pseudomonadota</taxon>
        <taxon>Alphaproteobacteria</taxon>
        <taxon>Sphingomonadales</taxon>
        <taxon>Sphingomonadaceae</taxon>
        <taxon>Novosphingobium</taxon>
    </lineage>
</organism>
<dbReference type="PANTHER" id="PTHR22726:SF24">
    <property type="entry name" value="M48 FAMILY METALLOPEPTIDASE"/>
    <property type="match status" value="1"/>
</dbReference>
<dbReference type="InterPro" id="IPR018392">
    <property type="entry name" value="LysM"/>
</dbReference>
<dbReference type="PANTHER" id="PTHR22726">
    <property type="entry name" value="METALLOENDOPEPTIDASE OMA1"/>
    <property type="match status" value="1"/>
</dbReference>
<feature type="chain" id="PRO_5014812872" evidence="7">
    <location>
        <begin position="25"/>
        <end position="498"/>
    </location>
</feature>
<keyword evidence="3" id="KW-0479">Metal-binding</keyword>
<keyword evidence="10" id="KW-1185">Reference proteome</keyword>
<keyword evidence="4" id="KW-0378">Hydrolase</keyword>
<dbReference type="OrthoDB" id="9810445at2"/>
<dbReference type="GO" id="GO:0046872">
    <property type="term" value="F:metal ion binding"/>
    <property type="evidence" value="ECO:0007669"/>
    <property type="project" value="UniProtKB-KW"/>
</dbReference>
<evidence type="ECO:0000256" key="2">
    <source>
        <dbReference type="ARBA" id="ARBA00022670"/>
    </source>
</evidence>
<dbReference type="Proteomes" id="UP000232587">
    <property type="component" value="Unassembled WGS sequence"/>
</dbReference>
<evidence type="ECO:0000256" key="1">
    <source>
        <dbReference type="ARBA" id="ARBA00001947"/>
    </source>
</evidence>
<dbReference type="CDD" id="cd07324">
    <property type="entry name" value="M48C_Oma1-like"/>
    <property type="match status" value="1"/>
</dbReference>
<dbReference type="Pfam" id="PF01435">
    <property type="entry name" value="Peptidase_M48"/>
    <property type="match status" value="1"/>
</dbReference>
<proteinExistence type="predicted"/>
<evidence type="ECO:0000256" key="3">
    <source>
        <dbReference type="ARBA" id="ARBA00022723"/>
    </source>
</evidence>
<keyword evidence="6" id="KW-0482">Metalloprotease</keyword>
<reference evidence="9 10" key="1">
    <citation type="submission" date="2017-11" db="EMBL/GenBank/DDBJ databases">
        <title>Genomic Encyclopedia of Type Strains, Phase III (KMG-III): the genomes of soil and plant-associated and newly described type strains.</title>
        <authorList>
            <person name="Whitman W."/>
        </authorList>
    </citation>
    <scope>NUCLEOTIDE SEQUENCE [LARGE SCALE GENOMIC DNA]</scope>
    <source>
        <strain evidence="9 10">CGMCC 1.12274</strain>
    </source>
</reference>
<evidence type="ECO:0000256" key="4">
    <source>
        <dbReference type="ARBA" id="ARBA00022801"/>
    </source>
</evidence>
<gene>
    <name evidence="9" type="ORF">B0I00_0885</name>
</gene>
<sequence length="498" mass="52580">MNRHSRFTRLLVAYSAGVSLVALPACSTAQTAAPSSSTATAQSISAAEKAEGAKAHPQLLAEFGGAETGPQASYVEGIGKNISVQSGLSNARGDFTVTLLNSSVNNAFAIPGGYVYTTRQLVALMNNEAELAGVLGHEVGHVAARHAAKRQSQATRNSILGVLGSVLSGVLLGNSQIGQVLQRGLLQGSQLLTLQYSRNQELEADRLGITYLKRAGYDPRAMSTVLRSLAAQNALDARLMGTQNQVPAWASTHPDPASRVTTALNYAGANSTGLTNRDTFLSRISGLTYGDDPRQGIVEGRNFTHPDLRLAFQSPNGFYMLNGTRAVTISGQSGKGQFTTAAYNGDLDAYVRAAFAGLTEANQPQINPGSISRTTVNGIPAAYATSRVNNGSSQVDVTVFAYQFDATHAYHFVTITQAGSANVFSSMYSSMRRISANEASAVRPRKLSVITASAGDTVNSLANRMAYTDAKLDRFLVLNGLTASSRIVAGQKIKLVTY</sequence>
<feature type="signal peptide" evidence="7">
    <location>
        <begin position="1"/>
        <end position="24"/>
    </location>
</feature>
<dbReference type="InterPro" id="IPR001915">
    <property type="entry name" value="Peptidase_M48"/>
</dbReference>
<dbReference type="EMBL" id="PHUF01000002">
    <property type="protein sequence ID" value="PKB25679.1"/>
    <property type="molecule type" value="Genomic_DNA"/>
</dbReference>
<accession>A0A2N0I3B2</accession>
<evidence type="ECO:0000259" key="8">
    <source>
        <dbReference type="PROSITE" id="PS51782"/>
    </source>
</evidence>
<evidence type="ECO:0000313" key="9">
    <source>
        <dbReference type="EMBL" id="PKB25679.1"/>
    </source>
</evidence>
<name>A0A2N0I3B2_9SPHN</name>
<feature type="domain" description="LysM" evidence="8">
    <location>
        <begin position="448"/>
        <end position="495"/>
    </location>
</feature>
<protein>
    <submittedName>
        <fullName evidence="9">Putative Zn-dependent protease</fullName>
    </submittedName>
</protein>
<keyword evidence="2 9" id="KW-0645">Protease</keyword>
<dbReference type="AlphaFoldDB" id="A0A2N0I3B2"/>
<dbReference type="PROSITE" id="PS51782">
    <property type="entry name" value="LYSM"/>
    <property type="match status" value="1"/>
</dbReference>
<dbReference type="GO" id="GO:0016020">
    <property type="term" value="C:membrane"/>
    <property type="evidence" value="ECO:0007669"/>
    <property type="project" value="TreeGrafter"/>
</dbReference>
<evidence type="ECO:0000256" key="7">
    <source>
        <dbReference type="SAM" id="SignalP"/>
    </source>
</evidence>